<dbReference type="PROSITE" id="PS51257">
    <property type="entry name" value="PROKAR_LIPOPROTEIN"/>
    <property type="match status" value="1"/>
</dbReference>
<evidence type="ECO:0000256" key="1">
    <source>
        <dbReference type="SAM" id="SignalP"/>
    </source>
</evidence>
<accession>A0A1I2VGJ6</accession>
<keyword evidence="1" id="KW-0732">Signal</keyword>
<gene>
    <name evidence="2" type="ORF">SAMN04487988_109115</name>
</gene>
<evidence type="ECO:0000313" key="3">
    <source>
        <dbReference type="Proteomes" id="UP000199642"/>
    </source>
</evidence>
<dbReference type="RefSeq" id="WP_092792365.1">
    <property type="nucleotide sequence ID" value="NZ_FOPC01000009.1"/>
</dbReference>
<sequence length="182" mass="20648">MKRLSAVFGFLALVLFQACEGPPGPQGPPGFDGQDGQDGVNIVATTFQVNFDFTQEENYEAIFDWPEPIFESDAVQAYILWETDGNDTEIWRALPQTVFFEEGPLVYNYDFTVFDVRLFLDGAIDPTLLGPEWTDNQVFRIVVIPSDFPDARIDLTNYEAVTKYLGITEEDFKNNTLLPKKK</sequence>
<name>A0A1I2VGJ6_9BACT</name>
<dbReference type="Gene3D" id="1.20.5.320">
    <property type="entry name" value="6-Phosphogluconate Dehydrogenase, domain 3"/>
    <property type="match status" value="1"/>
</dbReference>
<dbReference type="Proteomes" id="UP000199642">
    <property type="component" value="Unassembled WGS sequence"/>
</dbReference>
<organism evidence="2 3">
    <name type="scientific">Algoriphagus hitonicola</name>
    <dbReference type="NCBI Taxonomy" id="435880"/>
    <lineage>
        <taxon>Bacteria</taxon>
        <taxon>Pseudomonadati</taxon>
        <taxon>Bacteroidota</taxon>
        <taxon>Cytophagia</taxon>
        <taxon>Cytophagales</taxon>
        <taxon>Cyclobacteriaceae</taxon>
        <taxon>Algoriphagus</taxon>
    </lineage>
</organism>
<evidence type="ECO:0008006" key="4">
    <source>
        <dbReference type="Google" id="ProtNLM"/>
    </source>
</evidence>
<protein>
    <recommendedName>
        <fullName evidence="4">Collagen triple helix repeat-containing protein</fullName>
    </recommendedName>
</protein>
<evidence type="ECO:0000313" key="2">
    <source>
        <dbReference type="EMBL" id="SFG86596.1"/>
    </source>
</evidence>
<dbReference type="STRING" id="435880.SAMN04487988_109115"/>
<dbReference type="AlphaFoldDB" id="A0A1I2VGJ6"/>
<dbReference type="OrthoDB" id="1524444at2"/>
<dbReference type="EMBL" id="FOPC01000009">
    <property type="protein sequence ID" value="SFG86596.1"/>
    <property type="molecule type" value="Genomic_DNA"/>
</dbReference>
<feature type="signal peptide" evidence="1">
    <location>
        <begin position="1"/>
        <end position="20"/>
    </location>
</feature>
<reference evidence="3" key="1">
    <citation type="submission" date="2016-10" db="EMBL/GenBank/DDBJ databases">
        <authorList>
            <person name="Varghese N."/>
            <person name="Submissions S."/>
        </authorList>
    </citation>
    <scope>NUCLEOTIDE SEQUENCE [LARGE SCALE GENOMIC DNA]</scope>
    <source>
        <strain evidence="3">DSM 19315</strain>
    </source>
</reference>
<proteinExistence type="predicted"/>
<keyword evidence="3" id="KW-1185">Reference proteome</keyword>
<feature type="chain" id="PRO_5011549579" description="Collagen triple helix repeat-containing protein" evidence="1">
    <location>
        <begin position="21"/>
        <end position="182"/>
    </location>
</feature>